<name>A0A220U0U9_9BACI</name>
<sequence length="156" mass="18566">MSMTEEKKQGSYFLLSTETKEKIKVAANENHTSQANAIALMVDAYFESREEEYVLFKQTISDLLDEKLDFIKEKMNRIQVASNVIDRDTKIILEFMNHYYLVNKFKNLITTEEFKTKGMEQAEELVQKRIHKQRQKKLDYEQQKELKQQAQSESRE</sequence>
<proteinExistence type="predicted"/>
<accession>A0A220U0U9</accession>
<keyword evidence="2" id="KW-1185">Reference proteome</keyword>
<dbReference type="KEGG" id="vil:CFK37_05185"/>
<evidence type="ECO:0000313" key="2">
    <source>
        <dbReference type="Proteomes" id="UP000198312"/>
    </source>
</evidence>
<evidence type="ECO:0000313" key="1">
    <source>
        <dbReference type="EMBL" id="ASK61602.1"/>
    </source>
</evidence>
<dbReference type="EMBL" id="CP022315">
    <property type="protein sequence ID" value="ASK61602.1"/>
    <property type="molecule type" value="Genomic_DNA"/>
</dbReference>
<dbReference type="Proteomes" id="UP000198312">
    <property type="component" value="Chromosome"/>
</dbReference>
<organism evidence="1 2">
    <name type="scientific">Virgibacillus phasianinus</name>
    <dbReference type="NCBI Taxonomy" id="2017483"/>
    <lineage>
        <taxon>Bacteria</taxon>
        <taxon>Bacillati</taxon>
        <taxon>Bacillota</taxon>
        <taxon>Bacilli</taxon>
        <taxon>Bacillales</taxon>
        <taxon>Bacillaceae</taxon>
        <taxon>Virgibacillus</taxon>
    </lineage>
</organism>
<protein>
    <submittedName>
        <fullName evidence="1">Uncharacterized protein</fullName>
    </submittedName>
</protein>
<gene>
    <name evidence="1" type="ORF">CFK37_05185</name>
</gene>
<reference evidence="1 2" key="1">
    <citation type="submission" date="2017-07" db="EMBL/GenBank/DDBJ databases">
        <title>Virgibacillus sp. LM2416.</title>
        <authorList>
            <person name="Tak E.J."/>
            <person name="Bae J.-W."/>
        </authorList>
    </citation>
    <scope>NUCLEOTIDE SEQUENCE [LARGE SCALE GENOMIC DNA]</scope>
    <source>
        <strain evidence="1 2">LM2416</strain>
    </source>
</reference>
<dbReference type="RefSeq" id="WP_089060878.1">
    <property type="nucleotide sequence ID" value="NZ_CP022315.1"/>
</dbReference>
<dbReference type="OrthoDB" id="2966434at2"/>
<dbReference type="AlphaFoldDB" id="A0A220U0U9"/>